<feature type="transmembrane region" description="Helical" evidence="1">
    <location>
        <begin position="40"/>
        <end position="60"/>
    </location>
</feature>
<protein>
    <submittedName>
        <fullName evidence="2">Uncharacterized protein</fullName>
    </submittedName>
</protein>
<proteinExistence type="predicted"/>
<dbReference type="EMBL" id="CP015596">
    <property type="protein sequence ID" value="ANE82217.1"/>
    <property type="molecule type" value="Genomic_DNA"/>
</dbReference>
<feature type="transmembrane region" description="Helical" evidence="1">
    <location>
        <begin position="12"/>
        <end position="34"/>
    </location>
</feature>
<organism evidence="2 3">
    <name type="scientific">Mycobacterium adipatum</name>
    <dbReference type="NCBI Taxonomy" id="1682113"/>
    <lineage>
        <taxon>Bacteria</taxon>
        <taxon>Bacillati</taxon>
        <taxon>Actinomycetota</taxon>
        <taxon>Actinomycetes</taxon>
        <taxon>Mycobacteriales</taxon>
        <taxon>Mycobacteriaceae</taxon>
        <taxon>Mycobacterium</taxon>
    </lineage>
</organism>
<name>A0A172USQ1_9MYCO</name>
<dbReference type="STRING" id="1682113.A7U43_25820"/>
<evidence type="ECO:0000313" key="2">
    <source>
        <dbReference type="EMBL" id="ANE82217.1"/>
    </source>
</evidence>
<dbReference type="AlphaFoldDB" id="A0A172USQ1"/>
<evidence type="ECO:0000256" key="1">
    <source>
        <dbReference type="SAM" id="Phobius"/>
    </source>
</evidence>
<accession>A0A172USQ1</accession>
<gene>
    <name evidence="2" type="ORF">A7U43_25820</name>
</gene>
<dbReference type="Proteomes" id="UP000077143">
    <property type="component" value="Chromosome"/>
</dbReference>
<keyword evidence="3" id="KW-1185">Reference proteome</keyword>
<keyword evidence="1" id="KW-1133">Transmembrane helix</keyword>
<dbReference type="KEGG" id="madi:A7U43_25820"/>
<evidence type="ECO:0000313" key="3">
    <source>
        <dbReference type="Proteomes" id="UP000077143"/>
    </source>
</evidence>
<keyword evidence="1" id="KW-0812">Transmembrane</keyword>
<sequence length="63" mass="6161">MRYIVTAVIRKGAIMSGVLLGIVMVLLGAGSIAAVVAAAILGYGTIALAIGIISSAAFAAKTV</sequence>
<keyword evidence="1" id="KW-0472">Membrane</keyword>
<reference evidence="2 3" key="1">
    <citation type="submission" date="2016-05" db="EMBL/GenBank/DDBJ databases">
        <title>Complete genome sequence of a phthalic acid esters degrading Mycobacterium sp. YC-RL4.</title>
        <authorList>
            <person name="Ren L."/>
            <person name="Fan S."/>
            <person name="Ruth N."/>
            <person name="Jia Y."/>
            <person name="Wang J."/>
            <person name="Qiao C."/>
        </authorList>
    </citation>
    <scope>NUCLEOTIDE SEQUENCE [LARGE SCALE GENOMIC DNA]</scope>
    <source>
        <strain evidence="2 3">YC-RL4</strain>
    </source>
</reference>